<comment type="caution">
    <text evidence="2">The sequence shown here is derived from an EMBL/GenBank/DDBJ whole genome shotgun (WGS) entry which is preliminary data.</text>
</comment>
<evidence type="ECO:0000313" key="3">
    <source>
        <dbReference type="Proteomes" id="UP000784294"/>
    </source>
</evidence>
<organism evidence="2 3">
    <name type="scientific">Protopolystoma xenopodis</name>
    <dbReference type="NCBI Taxonomy" id="117903"/>
    <lineage>
        <taxon>Eukaryota</taxon>
        <taxon>Metazoa</taxon>
        <taxon>Spiralia</taxon>
        <taxon>Lophotrochozoa</taxon>
        <taxon>Platyhelminthes</taxon>
        <taxon>Monogenea</taxon>
        <taxon>Polyopisthocotylea</taxon>
        <taxon>Polystomatidea</taxon>
        <taxon>Polystomatidae</taxon>
        <taxon>Protopolystoma</taxon>
    </lineage>
</organism>
<sequence>MAQVPADAGCGVISDPGEHVESCTAPHLPVARRAGKAVWQFGASSVVLPSSSPRGQLTFRQPGGGCVARVPASAAVHGSVNAISRLDSSDPLRRRALLLRQASSDRFFPLHAPSTGRRVGGNGQQCLAEVHNRPERRDQASTAPKPVTCFTERAFREDQRDRLIGDQRLGEARNSSSSGRQVDLFRPSGRVDSRAAVEALVAMTDGVRPVFGYASDTDVLAAKSSLASSFFLSAKTTGLPAASTIRSGWPTWGQSASMTPAGRIESLKYFPKQTSLAGLPSTSGVEGSLLPRLGEQTGQPGSVLRPVTGMRSLRGDGLRASREIAQLLQPVGGQLEKADLKNEPKVMPFRGQTRPGCCPGRVDGLFGEANSASDEPIGTAVIQKDVETIARPSHLATGVHVGENEHPTAIGRHWPTNTSRPWSGETSRESELTEGLLRQLALLRAFRLCRTSRESEKCSKKDDQPIQKGACTKSVVKLG</sequence>
<dbReference type="EMBL" id="CAAALY010044297">
    <property type="protein sequence ID" value="VEL20004.1"/>
    <property type="molecule type" value="Genomic_DNA"/>
</dbReference>
<gene>
    <name evidence="2" type="ORF">PXEA_LOCUS13444</name>
</gene>
<accession>A0A3S5CGT0</accession>
<feature type="region of interest" description="Disordered" evidence="1">
    <location>
        <begin position="405"/>
        <end position="428"/>
    </location>
</feature>
<name>A0A3S5CGT0_9PLAT</name>
<feature type="compositionally biased region" description="Polar residues" evidence="1">
    <location>
        <begin position="415"/>
        <end position="425"/>
    </location>
</feature>
<evidence type="ECO:0000313" key="2">
    <source>
        <dbReference type="EMBL" id="VEL20004.1"/>
    </source>
</evidence>
<dbReference type="Proteomes" id="UP000784294">
    <property type="component" value="Unassembled WGS sequence"/>
</dbReference>
<protein>
    <submittedName>
        <fullName evidence="2">Uncharacterized protein</fullName>
    </submittedName>
</protein>
<keyword evidence="3" id="KW-1185">Reference proteome</keyword>
<reference evidence="2" key="1">
    <citation type="submission" date="2018-11" db="EMBL/GenBank/DDBJ databases">
        <authorList>
            <consortium name="Pathogen Informatics"/>
        </authorList>
    </citation>
    <scope>NUCLEOTIDE SEQUENCE</scope>
</reference>
<proteinExistence type="predicted"/>
<dbReference type="AlphaFoldDB" id="A0A3S5CGT0"/>
<evidence type="ECO:0000256" key="1">
    <source>
        <dbReference type="SAM" id="MobiDB-lite"/>
    </source>
</evidence>